<keyword evidence="2" id="KW-1185">Reference proteome</keyword>
<dbReference type="KEGG" id="nsh:GXM_05017"/>
<accession>A0A5P8W464</accession>
<evidence type="ECO:0000313" key="2">
    <source>
        <dbReference type="Proteomes" id="UP000326678"/>
    </source>
</evidence>
<dbReference type="AlphaFoldDB" id="A0A5P8W464"/>
<reference evidence="1 2" key="1">
    <citation type="submission" date="2019-10" db="EMBL/GenBank/DDBJ databases">
        <title>Genomic and transcriptomic insights into the perfect genentic adaptation of a filamentous nitrogen-fixing cyanobacterium to rice fields.</title>
        <authorList>
            <person name="Chen Z."/>
        </authorList>
    </citation>
    <scope>NUCLEOTIDE SEQUENCE [LARGE SCALE GENOMIC DNA]</scope>
    <source>
        <strain evidence="1">CCNUC1</strain>
    </source>
</reference>
<name>A0A5P8W464_9NOSO</name>
<sequence>MQGEKGKKNLHQAFHFPLLPIPLNLIQTRTGHFPTRSM</sequence>
<protein>
    <submittedName>
        <fullName evidence="1">Uncharacterized protein</fullName>
    </submittedName>
</protein>
<evidence type="ECO:0000313" key="1">
    <source>
        <dbReference type="EMBL" id="QFS47525.1"/>
    </source>
</evidence>
<proteinExistence type="predicted"/>
<gene>
    <name evidence="1" type="ORF">GXM_05017</name>
</gene>
<dbReference type="EMBL" id="CP045226">
    <property type="protein sequence ID" value="QFS47525.1"/>
    <property type="molecule type" value="Genomic_DNA"/>
</dbReference>
<dbReference type="Proteomes" id="UP000326678">
    <property type="component" value="Chromosome Gxm1"/>
</dbReference>
<organism evidence="1 2">
    <name type="scientific">Nostoc sphaeroides CCNUC1</name>
    <dbReference type="NCBI Taxonomy" id="2653204"/>
    <lineage>
        <taxon>Bacteria</taxon>
        <taxon>Bacillati</taxon>
        <taxon>Cyanobacteriota</taxon>
        <taxon>Cyanophyceae</taxon>
        <taxon>Nostocales</taxon>
        <taxon>Nostocaceae</taxon>
        <taxon>Nostoc</taxon>
    </lineage>
</organism>